<reference evidence="1 2" key="1">
    <citation type="submission" date="2019-08" db="EMBL/GenBank/DDBJ databases">
        <authorList>
            <person name="Herpell B J."/>
        </authorList>
    </citation>
    <scope>NUCLEOTIDE SEQUENCE [LARGE SCALE GENOMIC DNA]</scope>
    <source>
        <strain evidence="2">Msb3</strain>
    </source>
</reference>
<dbReference type="PANTHER" id="PTHR42905">
    <property type="entry name" value="PHOSPHOENOLPYRUVATE CARBOXYLASE"/>
    <property type="match status" value="1"/>
</dbReference>
<proteinExistence type="predicted"/>
<dbReference type="Pfam" id="PF13714">
    <property type="entry name" value="PEP_mutase"/>
    <property type="match status" value="1"/>
</dbReference>
<accession>A0A5Q4ZP30</accession>
<dbReference type="InterPro" id="IPR040442">
    <property type="entry name" value="Pyrv_kinase-like_dom_sf"/>
</dbReference>
<protein>
    <submittedName>
        <fullName evidence="1">PEP phosphonomutase-like enzyme</fullName>
    </submittedName>
</protein>
<dbReference type="RefSeq" id="WP_007178160.1">
    <property type="nucleotide sequence ID" value="NZ_LR699554.1"/>
</dbReference>
<organism evidence="1 2">
    <name type="scientific">Paraburkholderia dioscoreae</name>
    <dbReference type="NCBI Taxonomy" id="2604047"/>
    <lineage>
        <taxon>Bacteria</taxon>
        <taxon>Pseudomonadati</taxon>
        <taxon>Pseudomonadota</taxon>
        <taxon>Betaproteobacteria</taxon>
        <taxon>Burkholderiales</taxon>
        <taxon>Burkholderiaceae</taxon>
        <taxon>Paraburkholderia</taxon>
    </lineage>
</organism>
<dbReference type="SUPFAM" id="SSF51621">
    <property type="entry name" value="Phosphoenolpyruvate/pyruvate domain"/>
    <property type="match status" value="1"/>
</dbReference>
<dbReference type="InterPro" id="IPR015813">
    <property type="entry name" value="Pyrv/PenolPyrv_kinase-like_dom"/>
</dbReference>
<dbReference type="Gene3D" id="6.10.250.2750">
    <property type="match status" value="1"/>
</dbReference>
<evidence type="ECO:0000313" key="2">
    <source>
        <dbReference type="Proteomes" id="UP000325811"/>
    </source>
</evidence>
<dbReference type="Proteomes" id="UP000325811">
    <property type="component" value="Chromosome II"/>
</dbReference>
<dbReference type="EMBL" id="LR699554">
    <property type="protein sequence ID" value="VVD34119.1"/>
    <property type="molecule type" value="Genomic_DNA"/>
</dbReference>
<dbReference type="PANTHER" id="PTHR42905:SF16">
    <property type="entry name" value="CARBOXYPHOSPHONOENOLPYRUVATE PHOSPHONOMUTASE-LIKE PROTEIN (AFU_ORTHOLOGUE AFUA_5G07230)"/>
    <property type="match status" value="1"/>
</dbReference>
<dbReference type="GO" id="GO:0003824">
    <property type="term" value="F:catalytic activity"/>
    <property type="evidence" value="ECO:0007669"/>
    <property type="project" value="InterPro"/>
</dbReference>
<dbReference type="Gene3D" id="3.20.20.60">
    <property type="entry name" value="Phosphoenolpyruvate-binding domains"/>
    <property type="match status" value="1"/>
</dbReference>
<dbReference type="KEGG" id="pdio:PDMSB3_2835.1"/>
<name>A0A5Q4ZP30_9BURK</name>
<keyword evidence="2" id="KW-1185">Reference proteome</keyword>
<gene>
    <name evidence="1" type="ORF">PDMSB3_2835</name>
</gene>
<dbReference type="CDD" id="cd00377">
    <property type="entry name" value="ICL_PEPM"/>
    <property type="match status" value="1"/>
</dbReference>
<evidence type="ECO:0000313" key="1">
    <source>
        <dbReference type="EMBL" id="VVD34119.1"/>
    </source>
</evidence>
<dbReference type="AlphaFoldDB" id="A0A5Q4ZP30"/>
<dbReference type="InterPro" id="IPR039556">
    <property type="entry name" value="ICL/PEPM"/>
</dbReference>
<sequence>MFRTVVEKRAAFKALHTSGCFVLPNPWDAGSARYLQTLGFQALATTSSGFAWSTGHADNTLPRNVILAHLREIVEAIDLPVNADFENGFGRDPAEVAESVALAVDTGVAGLSIEDSTGNPAAPLFPIEVAVERISAARRAIDEAGGETLLIGRAENFFAGSPDLDDTIARLKAYAAAGADCLYAPGIQTREQIEAVVAAVAPKPVNLLIGSTSALTLQDVAALGVRRISVGGALARAAWGGFMQAAQSLAQGRFDGFAGAAPGSQLDELFRNRT</sequence>